<dbReference type="Pfam" id="PF00535">
    <property type="entry name" value="Glycos_transf_2"/>
    <property type="match status" value="2"/>
</dbReference>
<evidence type="ECO:0000259" key="1">
    <source>
        <dbReference type="Pfam" id="PF00535"/>
    </source>
</evidence>
<dbReference type="EMBL" id="LLXU01000087">
    <property type="protein sequence ID" value="KRG41667.1"/>
    <property type="molecule type" value="Genomic_DNA"/>
</dbReference>
<dbReference type="Gene3D" id="3.40.50.2000">
    <property type="entry name" value="Glycogen Phosphorylase B"/>
    <property type="match status" value="1"/>
</dbReference>
<dbReference type="PANTHER" id="PTHR43685">
    <property type="entry name" value="GLYCOSYLTRANSFERASE"/>
    <property type="match status" value="1"/>
</dbReference>
<organism evidence="2 3">
    <name type="scientific">Stenotrophomonas panacihumi</name>
    <dbReference type="NCBI Taxonomy" id="676599"/>
    <lineage>
        <taxon>Bacteria</taxon>
        <taxon>Pseudomonadati</taxon>
        <taxon>Pseudomonadota</taxon>
        <taxon>Gammaproteobacteria</taxon>
        <taxon>Lysobacterales</taxon>
        <taxon>Lysobacteraceae</taxon>
        <taxon>Stenotrophomonas</taxon>
    </lineage>
</organism>
<dbReference type="STRING" id="676599.ARC20_01105"/>
<dbReference type="AlphaFoldDB" id="A0A0R0AMQ3"/>
<sequence>MPAFKPVFLKAALASVAAQHYRAIELVVCDDHPGDAVRDLVEAFAATVPFPVRYYANPERLRESRNGARCVSLARGQFIKFLYDDDVLHPDCIAAQAAVLRAHPDVALVTSRRRRIDARGKTLPDTLHTAPIFPADTRLEGRALVRFLGQHPHNFIGEPSAVMCRRTDLAAFGERLMDLDGQPIQWFGDLAMYTKLLQHGDLAYLAAPLSDFRVSTAQFSQFGRERPGIGERGLDDFQRSLRTLGWSDDDGEARVTVAPLDGTTAAIDFDLLSALAHAEDRARVRGQLIQWQRQRRLLPAQQPLAEAYLDAHGRPSLSILLDARDADAATLAASLDSLAFHIDGYAPLQVWLWGVEVLPPGTAGWIKPWPCGGSLADALNALLVRADAGDWLLHATAGDVFCTGAMQRLPLALAEAPPLRALFADEWHRGGGFNPPSPVLRPDFDPDLLLGHPAAMARHWLFARAALLPLGGFDPTWAGDATALALDMILRLAEHGSGDLAHLPEPLLYTDPVPNDDALQGAVITAHLHRRGHAQARVECVGPGLFRPAYGHASTPKVSIVLIADAHVPLALLQRCLLSLLEKTTYTAYEVLLVGNGADAAAAQWMQQLSTIGDARLRLFALDDALAHAAAANLAASQASGEQLLFLRADAAIVQPHWLDTLLEHGLRPEVGITGARTVSAEGRVTQAGLLAGLADGTIGAFAGEAIDAPGYLGRLRVAHGTAAVSDRCLLIERALFEQLDGFDADTFPGAGADVDLCLRASGHGYRVVCAPDALLLHADVPTLPAQAREALLDRWLPRIAQDPGYHPALRLDVPGGFRLGESAYSWQPLPHRPQPRVLAHPADAQGSGQYRVLYPLAALQEAGSAEGLAHATLLDIVEQSRIDPDVVILQRRVGEADLDRIAAMPRHSRALKVYELDDYLLDLPARSVHRAHLPADIRRSLPRALSLADRLVVSTPALAEALGGLHPDIRVAYNRLPPNPWSRLPPPRRNAGPRPRVGWAGGISHTGDLEMIAEVVRTLADEVDWVFMGLCPPALQPHVREFHPGTEIAHYARALARLHLDLAIAPLEDNRFNACKSNLRLLEYGACAVPVVASDIEPYRGALPVTRVRNRHQDWVAAIREQLADADARAAAGDALREAVHRDWMLAGEGLDDWRAAWLP</sequence>
<dbReference type="InterPro" id="IPR050834">
    <property type="entry name" value="Glycosyltransf_2"/>
</dbReference>
<dbReference type="SUPFAM" id="SSF53756">
    <property type="entry name" value="UDP-Glycosyltransferase/glycogen phosphorylase"/>
    <property type="match status" value="1"/>
</dbReference>
<protein>
    <recommendedName>
        <fullName evidence="1">Glycosyltransferase 2-like domain-containing protein</fullName>
    </recommendedName>
</protein>
<dbReference type="InterPro" id="IPR029044">
    <property type="entry name" value="Nucleotide-diphossugar_trans"/>
</dbReference>
<proteinExistence type="predicted"/>
<comment type="caution">
    <text evidence="2">The sequence shown here is derived from an EMBL/GenBank/DDBJ whole genome shotgun (WGS) entry which is preliminary data.</text>
</comment>
<keyword evidence="3" id="KW-1185">Reference proteome</keyword>
<dbReference type="Gene3D" id="3.90.550.10">
    <property type="entry name" value="Spore Coat Polysaccharide Biosynthesis Protein SpsA, Chain A"/>
    <property type="match status" value="2"/>
</dbReference>
<feature type="domain" description="Glycosyltransferase 2-like" evidence="1">
    <location>
        <begin position="571"/>
        <end position="683"/>
    </location>
</feature>
<dbReference type="CDD" id="cd00761">
    <property type="entry name" value="Glyco_tranf_GTA_type"/>
    <property type="match status" value="1"/>
</dbReference>
<accession>A0A0R0AMQ3</accession>
<dbReference type="PANTHER" id="PTHR43685:SF2">
    <property type="entry name" value="GLYCOSYLTRANSFERASE 2-LIKE DOMAIN-CONTAINING PROTEIN"/>
    <property type="match status" value="1"/>
</dbReference>
<evidence type="ECO:0000313" key="3">
    <source>
        <dbReference type="Proteomes" id="UP000051802"/>
    </source>
</evidence>
<reference evidence="2 3" key="1">
    <citation type="submission" date="2015-10" db="EMBL/GenBank/DDBJ databases">
        <title>Genome sequencing and analysis of members of genus Stenotrophomonas.</title>
        <authorList>
            <person name="Patil P.P."/>
            <person name="Midha S."/>
            <person name="Patil P.B."/>
        </authorList>
    </citation>
    <scope>NUCLEOTIDE SEQUENCE [LARGE SCALE GENOMIC DNA]</scope>
    <source>
        <strain evidence="2 3">JCM 16536</strain>
    </source>
</reference>
<dbReference type="OrthoDB" id="9179784at2"/>
<feature type="domain" description="Glycosyltransferase 2-like" evidence="1">
    <location>
        <begin position="8"/>
        <end position="135"/>
    </location>
</feature>
<gene>
    <name evidence="2" type="ORF">ARC20_01105</name>
</gene>
<dbReference type="Proteomes" id="UP000051802">
    <property type="component" value="Unassembled WGS sequence"/>
</dbReference>
<dbReference type="InterPro" id="IPR001173">
    <property type="entry name" value="Glyco_trans_2-like"/>
</dbReference>
<name>A0A0R0AMQ3_9GAMM</name>
<dbReference type="SUPFAM" id="SSF53448">
    <property type="entry name" value="Nucleotide-diphospho-sugar transferases"/>
    <property type="match status" value="3"/>
</dbReference>
<evidence type="ECO:0000313" key="2">
    <source>
        <dbReference type="EMBL" id="KRG41667.1"/>
    </source>
</evidence>